<proteinExistence type="predicted"/>
<evidence type="ECO:0000313" key="1">
    <source>
        <dbReference type="EMBL" id="SMS13164.1"/>
    </source>
</evidence>
<reference evidence="2" key="1">
    <citation type="submission" date="2017-05" db="EMBL/GenBank/DDBJ databases">
        <authorList>
            <person name="Papadimitriou K."/>
        </authorList>
    </citation>
    <scope>NUCLEOTIDE SEQUENCE [LARGE SCALE GENOMIC DNA]</scope>
    <source>
        <strain evidence="2">ACA-DC 3411</strain>
    </source>
</reference>
<dbReference type="AlphaFoldDB" id="A0A1Y6JXV3"/>
<accession>A0A1Y6JXV3</accession>
<sequence>MSLETKRQIAEQLFNDTSAYADIMALPHHVSSRHPAMPQGDRAAQFAPFAALTGYDDLLAASAQDLRQRADLPFEAMAKCRRNLRAVCAVIATKPRVDLTVFAPETGESRTIRVRLKAANETQLTLLDGQVILVENLQAIQLLKNNH</sequence>
<organism evidence="1 2">
    <name type="scientific">Levilactobacillus zymae</name>
    <dbReference type="NCBI Taxonomy" id="267363"/>
    <lineage>
        <taxon>Bacteria</taxon>
        <taxon>Bacillati</taxon>
        <taxon>Bacillota</taxon>
        <taxon>Bacilli</taxon>
        <taxon>Lactobacillales</taxon>
        <taxon>Lactobacillaceae</taxon>
        <taxon>Levilactobacillus</taxon>
    </lineage>
</organism>
<dbReference type="KEGG" id="lzy:LZ3411_0114"/>
<dbReference type="RefSeq" id="WP_087741306.1">
    <property type="nucleotide sequence ID" value="NZ_LT854705.1"/>
</dbReference>
<dbReference type="EMBL" id="LT854705">
    <property type="protein sequence ID" value="SMS13164.1"/>
    <property type="molecule type" value="Genomic_DNA"/>
</dbReference>
<dbReference type="Proteomes" id="UP000195412">
    <property type="component" value="Chromosome I"/>
</dbReference>
<protein>
    <submittedName>
        <fullName evidence="1">Uncharacterized protein</fullName>
    </submittedName>
</protein>
<evidence type="ECO:0000313" key="2">
    <source>
        <dbReference type="Proteomes" id="UP000195412"/>
    </source>
</evidence>
<name>A0A1Y6JXV3_9LACO</name>
<gene>
    <name evidence="1" type="ORF">LZ3411_0114</name>
</gene>